<evidence type="ECO:0000256" key="2">
    <source>
        <dbReference type="ARBA" id="ARBA00022771"/>
    </source>
</evidence>
<dbReference type="InterPro" id="IPR007527">
    <property type="entry name" value="Znf_SWIM"/>
</dbReference>
<dbReference type="GeneID" id="104783707"/>
<dbReference type="InterPro" id="IPR018289">
    <property type="entry name" value="MULE_transposase_dom"/>
</dbReference>
<organism evidence="6 7">
    <name type="scientific">Camelina sativa</name>
    <name type="common">False flax</name>
    <name type="synonym">Myagrum sativum</name>
    <dbReference type="NCBI Taxonomy" id="90675"/>
    <lineage>
        <taxon>Eukaryota</taxon>
        <taxon>Viridiplantae</taxon>
        <taxon>Streptophyta</taxon>
        <taxon>Embryophyta</taxon>
        <taxon>Tracheophyta</taxon>
        <taxon>Spermatophyta</taxon>
        <taxon>Magnoliopsida</taxon>
        <taxon>eudicotyledons</taxon>
        <taxon>Gunneridae</taxon>
        <taxon>Pentapetalae</taxon>
        <taxon>rosids</taxon>
        <taxon>malvids</taxon>
        <taxon>Brassicales</taxon>
        <taxon>Brassicaceae</taxon>
        <taxon>Camelineae</taxon>
        <taxon>Camelina</taxon>
    </lineage>
</organism>
<evidence type="ECO:0000259" key="5">
    <source>
        <dbReference type="PROSITE" id="PS50966"/>
    </source>
</evidence>
<dbReference type="Pfam" id="PF04434">
    <property type="entry name" value="SWIM"/>
    <property type="match status" value="1"/>
</dbReference>
<reference evidence="6" key="1">
    <citation type="journal article" date="2014" name="Nat. Commun.">
        <title>The emerging biofuel crop Camelina sativa retains a highly undifferentiated hexaploid genome structure.</title>
        <authorList>
            <person name="Kagale S."/>
            <person name="Koh C."/>
            <person name="Nixon J."/>
            <person name="Bollina V."/>
            <person name="Clarke W.E."/>
            <person name="Tuteja R."/>
            <person name="Spillane C."/>
            <person name="Robinson S.J."/>
            <person name="Links M.G."/>
            <person name="Clarke C."/>
            <person name="Higgins E.E."/>
            <person name="Huebert T."/>
            <person name="Sharpe A.G."/>
            <person name="Parkin I.A."/>
        </authorList>
    </citation>
    <scope>NUCLEOTIDE SEQUENCE [LARGE SCALE GENOMIC DNA]</scope>
    <source>
        <strain evidence="6">cv. DH55</strain>
    </source>
</reference>
<dbReference type="Pfam" id="PF10551">
    <property type="entry name" value="MULE"/>
    <property type="match status" value="1"/>
</dbReference>
<name>A0ABM0YWY3_CAMSA</name>
<dbReference type="PANTHER" id="PTHR31973">
    <property type="entry name" value="POLYPROTEIN, PUTATIVE-RELATED"/>
    <property type="match status" value="1"/>
</dbReference>
<evidence type="ECO:0000313" key="7">
    <source>
        <dbReference type="RefSeq" id="XP_010507131.1"/>
    </source>
</evidence>
<evidence type="ECO:0000256" key="1">
    <source>
        <dbReference type="ARBA" id="ARBA00022723"/>
    </source>
</evidence>
<protein>
    <submittedName>
        <fullName evidence="7">Uncharacterized protein LOC104783707</fullName>
    </submittedName>
</protein>
<dbReference type="Proteomes" id="UP000694864">
    <property type="component" value="Chromosome 4"/>
</dbReference>
<evidence type="ECO:0000256" key="4">
    <source>
        <dbReference type="PROSITE-ProRule" id="PRU00325"/>
    </source>
</evidence>
<gene>
    <name evidence="7" type="primary">LOC104783707</name>
</gene>
<dbReference type="RefSeq" id="XP_010507131.1">
    <property type="nucleotide sequence ID" value="XM_010508829.1"/>
</dbReference>
<keyword evidence="6" id="KW-1185">Reference proteome</keyword>
<proteinExistence type="predicted"/>
<dbReference type="InterPro" id="IPR006564">
    <property type="entry name" value="Znf_PMZ"/>
</dbReference>
<feature type="domain" description="SWIM-type" evidence="5">
    <location>
        <begin position="210"/>
        <end position="242"/>
    </location>
</feature>
<keyword evidence="3" id="KW-0862">Zinc</keyword>
<reference evidence="7" key="2">
    <citation type="submission" date="2025-08" db="UniProtKB">
        <authorList>
            <consortium name="RefSeq"/>
        </authorList>
    </citation>
    <scope>IDENTIFICATION</scope>
    <source>
        <tissue evidence="7">Leaf</tissue>
    </source>
</reference>
<keyword evidence="1" id="KW-0479">Metal-binding</keyword>
<sequence length="335" mass="38378">MESENDESWEWFFKQLSCIIPDDGGLAIISDRHKSIGKAIKTVYPKASRGICTYHLYKNILVRFRGQEAFGLVKKAADAFRLVDFHTTFNQIEALNPALHDYLERGDVRQWTRVHFPGDRYNLLTSNIAESMNKVMSHARGFPIVELLETIRSMMTRWFSDRRNDALKMNTSLTRGVEKILQSRVDYAKLLNVQDIDAHQIQVTSASSLHVVNVKDKKCTCCRFDLEKLPCAHAIAAAEHRKVSRISMSHPYFYTNYLYSSYENTIMPRDFAQSVPEAVAKDVCLPPIPRQQAGRPKNSRIKSALEIAMEKKKPRKLYTCGNCNQVGHNRKTCTS</sequence>
<keyword evidence="2 4" id="KW-0863">Zinc-finger</keyword>
<evidence type="ECO:0000256" key="3">
    <source>
        <dbReference type="ARBA" id="ARBA00022833"/>
    </source>
</evidence>
<dbReference type="PANTHER" id="PTHR31973:SF187">
    <property type="entry name" value="MUTATOR TRANSPOSASE MUDRA PROTEIN"/>
    <property type="match status" value="1"/>
</dbReference>
<evidence type="ECO:0000313" key="6">
    <source>
        <dbReference type="Proteomes" id="UP000694864"/>
    </source>
</evidence>
<dbReference type="PROSITE" id="PS50966">
    <property type="entry name" value="ZF_SWIM"/>
    <property type="match status" value="1"/>
</dbReference>
<dbReference type="SMART" id="SM00575">
    <property type="entry name" value="ZnF_PMZ"/>
    <property type="match status" value="1"/>
</dbReference>
<accession>A0ABM0YWY3</accession>